<dbReference type="EMBL" id="BPFZ01000002">
    <property type="protein sequence ID" value="GIU66368.1"/>
    <property type="molecule type" value="Genomic_DNA"/>
</dbReference>
<dbReference type="Pfam" id="PF13302">
    <property type="entry name" value="Acetyltransf_3"/>
    <property type="match status" value="1"/>
</dbReference>
<reference evidence="2" key="1">
    <citation type="submission" date="2021-05" db="EMBL/GenBank/DDBJ databases">
        <authorList>
            <person name="Tanabe Y."/>
        </authorList>
    </citation>
    <scope>NUCLEOTIDE SEQUENCE</scope>
    <source>
        <strain evidence="2">BOTRYCO-1</strain>
    </source>
</reference>
<dbReference type="PANTHER" id="PTHR43792">
    <property type="entry name" value="GNAT FAMILY, PUTATIVE (AFU_ORTHOLOGUE AFUA_3G00765)-RELATED-RELATED"/>
    <property type="match status" value="1"/>
</dbReference>
<dbReference type="InterPro" id="IPR051531">
    <property type="entry name" value="N-acetyltransferase"/>
</dbReference>
<evidence type="ECO:0000259" key="1">
    <source>
        <dbReference type="Pfam" id="PF13302"/>
    </source>
</evidence>
<reference evidence="2" key="2">
    <citation type="journal article" date="2023" name="ISME Commun">
        <title>Characterization of a bloom-associated alphaproteobacterial lineage, 'Candidatus Phycosocius': insights into freshwater algal-bacterial interactions.</title>
        <authorList>
            <person name="Tanabe Y."/>
            <person name="Yamaguchi H."/>
            <person name="Yoshida M."/>
            <person name="Kai A."/>
            <person name="Okazaki Y."/>
        </authorList>
    </citation>
    <scope>NUCLEOTIDE SEQUENCE</scope>
    <source>
        <strain evidence="2">BOTRYCO-1</strain>
    </source>
</reference>
<name>A0ABQ4PTP7_9PROT</name>
<organism evidence="2 3">
    <name type="scientific">Candidatus Phycosocius spiralis</name>
    <dbReference type="NCBI Taxonomy" id="2815099"/>
    <lineage>
        <taxon>Bacteria</taxon>
        <taxon>Pseudomonadati</taxon>
        <taxon>Pseudomonadota</taxon>
        <taxon>Alphaproteobacteria</taxon>
        <taxon>Caulobacterales</taxon>
        <taxon>Caulobacterales incertae sedis</taxon>
        <taxon>Candidatus Phycosocius</taxon>
    </lineage>
</organism>
<dbReference type="Gene3D" id="3.40.630.30">
    <property type="match status" value="1"/>
</dbReference>
<dbReference type="InterPro" id="IPR000182">
    <property type="entry name" value="GNAT_dom"/>
</dbReference>
<dbReference type="Proteomes" id="UP001161064">
    <property type="component" value="Unassembled WGS sequence"/>
</dbReference>
<proteinExistence type="predicted"/>
<feature type="domain" description="N-acetyltransferase" evidence="1">
    <location>
        <begin position="3"/>
        <end position="63"/>
    </location>
</feature>
<gene>
    <name evidence="2" type="ORF">PsB1_0522</name>
</gene>
<keyword evidence="3" id="KW-1185">Reference proteome</keyword>
<protein>
    <recommendedName>
        <fullName evidence="1">N-acetyltransferase domain-containing protein</fullName>
    </recommendedName>
</protein>
<comment type="caution">
    <text evidence="2">The sequence shown here is derived from an EMBL/GenBank/DDBJ whole genome shotgun (WGS) entry which is preliminary data.</text>
</comment>
<dbReference type="PANTHER" id="PTHR43792:SF1">
    <property type="entry name" value="N-ACETYLTRANSFERASE DOMAIN-CONTAINING PROTEIN"/>
    <property type="match status" value="1"/>
</dbReference>
<dbReference type="SUPFAM" id="SSF55729">
    <property type="entry name" value="Acyl-CoA N-acyltransferases (Nat)"/>
    <property type="match status" value="1"/>
</dbReference>
<evidence type="ECO:0000313" key="2">
    <source>
        <dbReference type="EMBL" id="GIU66368.1"/>
    </source>
</evidence>
<evidence type="ECO:0000313" key="3">
    <source>
        <dbReference type="Proteomes" id="UP001161064"/>
    </source>
</evidence>
<dbReference type="InterPro" id="IPR016181">
    <property type="entry name" value="Acyl_CoA_acyltransferase"/>
</dbReference>
<accession>A0ABQ4PTP7</accession>
<sequence>MPEGWPGTEVGWGLAPYATGKGYGLEAASAAMDWAFDHLGWTQIIHIIDPNNKPSEALAASLGSINLGPTRMPEPLDVHTVNAWGQSVQDWRKRRGLIGRLR</sequence>